<dbReference type="EMBL" id="CM037161">
    <property type="protein sequence ID" value="KAH7854531.1"/>
    <property type="molecule type" value="Genomic_DNA"/>
</dbReference>
<reference evidence="1 2" key="1">
    <citation type="journal article" date="2021" name="Hortic Res">
        <title>High-quality reference genome and annotation aids understanding of berry development for evergreen blueberry (Vaccinium darrowii).</title>
        <authorList>
            <person name="Yu J."/>
            <person name="Hulse-Kemp A.M."/>
            <person name="Babiker E."/>
            <person name="Staton M."/>
        </authorList>
    </citation>
    <scope>NUCLEOTIDE SEQUENCE [LARGE SCALE GENOMIC DNA]</scope>
    <source>
        <strain evidence="2">cv. NJ 8807/NJ 8810</strain>
        <tissue evidence="1">Young leaf</tissue>
    </source>
</reference>
<proteinExistence type="predicted"/>
<sequence length="123" mass="14176">MKVTKSFRQEGSSDRTSSSKRWTDSTHRSIDDLNSAIPNPEEAYSDTYMHCEIHLKHWPVFYYPQKPLVTTRAIEHLHFRQLPISINAIVAIACYSGYNKEDSVVMNQSSIDHGFLIAFLPFL</sequence>
<accession>A0ACB7YLP0</accession>
<comment type="caution">
    <text evidence="1">The sequence shown here is derived from an EMBL/GenBank/DDBJ whole genome shotgun (WGS) entry which is preliminary data.</text>
</comment>
<dbReference type="Proteomes" id="UP000828048">
    <property type="component" value="Chromosome 11"/>
</dbReference>
<protein>
    <submittedName>
        <fullName evidence="1">Uncharacterized protein</fullName>
    </submittedName>
</protein>
<organism evidence="1 2">
    <name type="scientific">Vaccinium darrowii</name>
    <dbReference type="NCBI Taxonomy" id="229202"/>
    <lineage>
        <taxon>Eukaryota</taxon>
        <taxon>Viridiplantae</taxon>
        <taxon>Streptophyta</taxon>
        <taxon>Embryophyta</taxon>
        <taxon>Tracheophyta</taxon>
        <taxon>Spermatophyta</taxon>
        <taxon>Magnoliopsida</taxon>
        <taxon>eudicotyledons</taxon>
        <taxon>Gunneridae</taxon>
        <taxon>Pentapetalae</taxon>
        <taxon>asterids</taxon>
        <taxon>Ericales</taxon>
        <taxon>Ericaceae</taxon>
        <taxon>Vaccinioideae</taxon>
        <taxon>Vaccinieae</taxon>
        <taxon>Vaccinium</taxon>
    </lineage>
</organism>
<keyword evidence="2" id="KW-1185">Reference proteome</keyword>
<evidence type="ECO:0000313" key="2">
    <source>
        <dbReference type="Proteomes" id="UP000828048"/>
    </source>
</evidence>
<evidence type="ECO:0000313" key="1">
    <source>
        <dbReference type="EMBL" id="KAH7854531.1"/>
    </source>
</evidence>
<name>A0ACB7YLP0_9ERIC</name>
<gene>
    <name evidence="1" type="ORF">Vadar_014913</name>
</gene>